<dbReference type="KEGG" id="obr:121053557"/>
<dbReference type="PANTHER" id="PTHR35290:SF2">
    <property type="entry name" value="PROTEIN CASPARIAN STRIP INTEGRITY FACTOR 1"/>
    <property type="match status" value="1"/>
</dbReference>
<dbReference type="EnsemblPlants" id="OB02G23300.1">
    <property type="protein sequence ID" value="OB02G23300.1"/>
    <property type="gene ID" value="OB02G23300"/>
</dbReference>
<dbReference type="OrthoDB" id="1936508at2759"/>
<dbReference type="RefSeq" id="XP_040376924.1">
    <property type="nucleotide sequence ID" value="XM_040520990.1"/>
</dbReference>
<feature type="chain" id="PRO_5003772565" description="Dirigent protein" evidence="2">
    <location>
        <begin position="31"/>
        <end position="92"/>
    </location>
</feature>
<evidence type="ECO:0000313" key="3">
    <source>
        <dbReference type="EnsemblPlants" id="OB02G23300.1"/>
    </source>
</evidence>
<feature type="signal peptide" evidence="2">
    <location>
        <begin position="1"/>
        <end position="30"/>
    </location>
</feature>
<dbReference type="Gramene" id="OB02G23300.1">
    <property type="protein sequence ID" value="OB02G23300.1"/>
    <property type="gene ID" value="OB02G23300"/>
</dbReference>
<evidence type="ECO:0000256" key="2">
    <source>
        <dbReference type="SAM" id="SignalP"/>
    </source>
</evidence>
<dbReference type="GeneID" id="121053557"/>
<proteinExistence type="predicted"/>
<evidence type="ECO:0000313" key="4">
    <source>
        <dbReference type="Proteomes" id="UP000006038"/>
    </source>
</evidence>
<dbReference type="OMA" id="RMNTKDY"/>
<dbReference type="HOGENOM" id="CLU_173636_2_0_1"/>
<keyword evidence="2" id="KW-0732">Signal</keyword>
<organism evidence="3">
    <name type="scientific">Oryza brachyantha</name>
    <name type="common">malo sina</name>
    <dbReference type="NCBI Taxonomy" id="4533"/>
    <lineage>
        <taxon>Eukaryota</taxon>
        <taxon>Viridiplantae</taxon>
        <taxon>Streptophyta</taxon>
        <taxon>Embryophyta</taxon>
        <taxon>Tracheophyta</taxon>
        <taxon>Spermatophyta</taxon>
        <taxon>Magnoliopsida</taxon>
        <taxon>Liliopsida</taxon>
        <taxon>Poales</taxon>
        <taxon>Poaceae</taxon>
        <taxon>BOP clade</taxon>
        <taxon>Oryzoideae</taxon>
        <taxon>Oryzeae</taxon>
        <taxon>Oryzinae</taxon>
        <taxon>Oryza</taxon>
    </lineage>
</organism>
<accession>J3LCG3</accession>
<sequence>MMQLKARRSAAASSLQFALVFALLISNSLAGRQRSFMIDQGSAQLQQGPEAEKKNGARIQVHGRILSVKTNDYGSYDPSPSMDKPHFKLIPN</sequence>
<evidence type="ECO:0000256" key="1">
    <source>
        <dbReference type="SAM" id="MobiDB-lite"/>
    </source>
</evidence>
<dbReference type="AlphaFoldDB" id="J3LCG3"/>
<keyword evidence="4" id="KW-1185">Reference proteome</keyword>
<evidence type="ECO:0008006" key="5">
    <source>
        <dbReference type="Google" id="ProtNLM"/>
    </source>
</evidence>
<name>J3LCG3_ORYBR</name>
<reference evidence="3" key="1">
    <citation type="submission" date="2013-04" db="UniProtKB">
        <authorList>
            <consortium name="EnsemblPlants"/>
        </authorList>
    </citation>
    <scope>IDENTIFICATION</scope>
</reference>
<dbReference type="PANTHER" id="PTHR35290">
    <property type="entry name" value="PROTEIN CASPARIAN STRIP INTEGRITY FACTOR 1-RELATED"/>
    <property type="match status" value="1"/>
</dbReference>
<feature type="region of interest" description="Disordered" evidence="1">
    <location>
        <begin position="71"/>
        <end position="92"/>
    </location>
</feature>
<dbReference type="InterPro" id="IPR038974">
    <property type="entry name" value="CIF1/2"/>
</dbReference>
<gene>
    <name evidence="3" type="primary">LOC121053557</name>
</gene>
<dbReference type="Proteomes" id="UP000006038">
    <property type="component" value="Unassembled WGS sequence"/>
</dbReference>
<protein>
    <recommendedName>
        <fullName evidence="5">Dirigent protein</fullName>
    </recommendedName>
</protein>
<dbReference type="eggNOG" id="ENOG502S73G">
    <property type="taxonomic scope" value="Eukaryota"/>
</dbReference>